<evidence type="ECO:0000313" key="4">
    <source>
        <dbReference type="Proteomes" id="UP001163203"/>
    </source>
</evidence>
<dbReference type="Gene3D" id="3.20.20.100">
    <property type="entry name" value="NADP-dependent oxidoreductase domain"/>
    <property type="match status" value="1"/>
</dbReference>
<dbReference type="InterPro" id="IPR050523">
    <property type="entry name" value="AKR_Detox_Biosynth"/>
</dbReference>
<keyword evidence="4" id="KW-1185">Reference proteome</keyword>
<evidence type="ECO:0000259" key="2">
    <source>
        <dbReference type="Pfam" id="PF00248"/>
    </source>
</evidence>
<dbReference type="PANTHER" id="PTHR43364">
    <property type="entry name" value="NADH-SPECIFIC METHYLGLYOXAL REDUCTASE-RELATED"/>
    <property type="match status" value="1"/>
</dbReference>
<dbReference type="Proteomes" id="UP001163203">
    <property type="component" value="Chromosome"/>
</dbReference>
<evidence type="ECO:0000256" key="1">
    <source>
        <dbReference type="ARBA" id="ARBA00023002"/>
    </source>
</evidence>
<dbReference type="Pfam" id="PF00248">
    <property type="entry name" value="Aldo_ket_red"/>
    <property type="match status" value="1"/>
</dbReference>
<dbReference type="InterPro" id="IPR036812">
    <property type="entry name" value="NAD(P)_OxRdtase_dom_sf"/>
</dbReference>
<feature type="domain" description="NADP-dependent oxidoreductase" evidence="2">
    <location>
        <begin position="17"/>
        <end position="313"/>
    </location>
</feature>
<dbReference type="SUPFAM" id="SSF51430">
    <property type="entry name" value="NAD(P)-linked oxidoreductase"/>
    <property type="match status" value="1"/>
</dbReference>
<proteinExistence type="predicted"/>
<dbReference type="RefSeq" id="WP_268758875.1">
    <property type="nucleotide sequence ID" value="NZ_CP113836.1"/>
</dbReference>
<dbReference type="PANTHER" id="PTHR43364:SF4">
    <property type="entry name" value="NAD(P)-LINKED OXIDOREDUCTASE SUPERFAMILY PROTEIN"/>
    <property type="match status" value="1"/>
</dbReference>
<accession>A0ABY7BC18</accession>
<dbReference type="CDD" id="cd19079">
    <property type="entry name" value="AKR_EcYajO-like"/>
    <property type="match status" value="1"/>
</dbReference>
<sequence length="327" mass="36112">MAHLVSKSAGSFWDAMSFGKAGDGRGWALDADAAEPIFRQAVELGITFWDTANIYGRGTSEEITGQAVNRYTRRDQVVLATKLFAPMGPGPGGKGLSRRAVFEQVDASLRRLDTDWIDLYQIHRFDPDTPVEETMEALHDVVKSGKVRYLGASSMWAWQFSKMQYTAELHGWTKFISMQDQYNLVAREEEREMFPLLSDQGVSSIPWSPLAAGLVTRPWGDKSTTRGHLNPTTDASGTPLYLDSDQGTVDTVERIAKDRGIPMAQVALAWVLRNPVVAAPIVGATKPRHLTDAAAALDVDLTDKEVAALEEHYTPRKPTYYGSKSGY</sequence>
<gene>
    <name evidence="3" type="ORF">ORV05_13750</name>
</gene>
<dbReference type="EMBL" id="CP113836">
    <property type="protein sequence ID" value="WAL68782.1"/>
    <property type="molecule type" value="Genomic_DNA"/>
</dbReference>
<organism evidence="3 4">
    <name type="scientific">Amycolatopsis cynarae</name>
    <dbReference type="NCBI Taxonomy" id="2995223"/>
    <lineage>
        <taxon>Bacteria</taxon>
        <taxon>Bacillati</taxon>
        <taxon>Actinomycetota</taxon>
        <taxon>Actinomycetes</taxon>
        <taxon>Pseudonocardiales</taxon>
        <taxon>Pseudonocardiaceae</taxon>
        <taxon>Amycolatopsis</taxon>
    </lineage>
</organism>
<name>A0ABY7BC18_9PSEU</name>
<reference evidence="3" key="1">
    <citation type="submission" date="2022-11" db="EMBL/GenBank/DDBJ databases">
        <authorList>
            <person name="Mo P."/>
        </authorList>
    </citation>
    <scope>NUCLEOTIDE SEQUENCE</scope>
    <source>
        <strain evidence="3">HUAS 11-8</strain>
    </source>
</reference>
<evidence type="ECO:0000313" key="3">
    <source>
        <dbReference type="EMBL" id="WAL68782.1"/>
    </source>
</evidence>
<keyword evidence="1" id="KW-0560">Oxidoreductase</keyword>
<dbReference type="InterPro" id="IPR023210">
    <property type="entry name" value="NADP_OxRdtase_dom"/>
</dbReference>
<protein>
    <submittedName>
        <fullName evidence="3">Aldo/keto reductase</fullName>
    </submittedName>
</protein>